<dbReference type="GeneID" id="185663"/>
<reference evidence="2 3" key="1">
    <citation type="journal article" date="1998" name="Science">
        <title>Genome sequence of the nematode C. elegans: a platform for investigating biology.</title>
        <authorList>
            <consortium name="The C. elegans sequencing consortium"/>
            <person name="Sulson J.E."/>
            <person name="Waterston R."/>
        </authorList>
    </citation>
    <scope>NUCLEOTIDE SEQUENCE [LARGE SCALE GENOMIC DNA]</scope>
    <source>
        <strain evidence="2 3">Bristol N2</strain>
    </source>
</reference>
<dbReference type="OMA" id="MDINEMI"/>
<evidence type="ECO:0000313" key="4">
    <source>
        <dbReference type="WormBase" id="F42C5.3a"/>
    </source>
</evidence>
<dbReference type="PIR" id="T16337">
    <property type="entry name" value="T16337"/>
</dbReference>
<dbReference type="WormBase" id="F42C5.3a">
    <property type="protein sequence ID" value="CE47655"/>
    <property type="gene ID" value="WBGene00018345"/>
</dbReference>
<sequence>MDINEMIRGFEKELSAIKEKGQSDIQREENEFKADMEKMEDDHSKEMDRLRSQAAKVQSEKETFDRKRRETLEKHKKELDELEKKNKKEEDDLREQNMNLWNKNLDQQIALGNELNNKYTEISNQNSRLQIKIGQEEDIRVFKIKLLDVSKVWTDVKVNYQDYLRNTLDEHSNSNKSDVLKEIDTLIYNKEKLNEVLITAKKLLGKCQKFTTSDSFKVINDSLTELMRFKFEDDILIELKTIIKKNGSAEQSFLTKMDETIDKYNEMVNELPGLQLKSVEPIHQAAIQ</sequence>
<name>Q20322_CAEEL</name>
<dbReference type="HOGENOM" id="CLU_967194_0_0_1"/>
<feature type="compositionally biased region" description="Basic and acidic residues" evidence="1">
    <location>
        <begin position="19"/>
        <end position="51"/>
    </location>
</feature>
<feature type="compositionally biased region" description="Basic and acidic residues" evidence="1">
    <location>
        <begin position="58"/>
        <end position="70"/>
    </location>
</feature>
<dbReference type="UCSC" id="F42C5.3">
    <property type="organism name" value="c. elegans"/>
</dbReference>
<evidence type="ECO:0000313" key="2">
    <source>
        <dbReference type="EMBL" id="CCD63345.2"/>
    </source>
</evidence>
<keyword evidence="3" id="KW-1185">Reference proteome</keyword>
<evidence type="ECO:0000313" key="3">
    <source>
        <dbReference type="Proteomes" id="UP000001940"/>
    </source>
</evidence>
<dbReference type="Bgee" id="WBGene00018345">
    <property type="expression patterns" value="Expressed in adult organism"/>
</dbReference>
<evidence type="ECO:0007829" key="5">
    <source>
        <dbReference type="PeptideAtlas" id="Q20322"/>
    </source>
</evidence>
<keyword evidence="5" id="KW-1267">Proteomics identification</keyword>
<dbReference type="CTD" id="185663"/>
<dbReference type="PaxDb" id="6239-F42C5.3"/>
<feature type="region of interest" description="Disordered" evidence="1">
    <location>
        <begin position="19"/>
        <end position="70"/>
    </location>
</feature>
<dbReference type="AGR" id="WB:WBGene00018345"/>
<organism evidence="2 3">
    <name type="scientific">Caenorhabditis elegans</name>
    <dbReference type="NCBI Taxonomy" id="6239"/>
    <lineage>
        <taxon>Eukaryota</taxon>
        <taxon>Metazoa</taxon>
        <taxon>Ecdysozoa</taxon>
        <taxon>Nematoda</taxon>
        <taxon>Chromadorea</taxon>
        <taxon>Rhabditida</taxon>
        <taxon>Rhabditina</taxon>
        <taxon>Rhabditomorpha</taxon>
        <taxon>Rhabditoidea</taxon>
        <taxon>Rhabditidae</taxon>
        <taxon>Peloderinae</taxon>
        <taxon>Caenorhabditis</taxon>
    </lineage>
</organism>
<accession>Q20322</accession>
<dbReference type="SMR" id="Q20322"/>
<dbReference type="PeptideAtlas" id="Q20322"/>
<dbReference type="Proteomes" id="UP000001940">
    <property type="component" value="Chromosome IV"/>
</dbReference>
<dbReference type="AlphaFoldDB" id="Q20322"/>
<dbReference type="InParanoid" id="Q20322"/>
<protein>
    <submittedName>
        <fullName evidence="2">Protein containing ALS2cr12 (ALS2CR12) signature</fullName>
    </submittedName>
</protein>
<gene>
    <name evidence="2" type="ORF">CELE_F42C5.3</name>
    <name evidence="2 4" type="ORF">F42C5.3</name>
</gene>
<dbReference type="EMBL" id="BX284604">
    <property type="protein sequence ID" value="CCD63345.2"/>
    <property type="molecule type" value="Genomic_DNA"/>
</dbReference>
<dbReference type="STRING" id="6239.F42C5.3a.1"/>
<dbReference type="eggNOG" id="ENOG502TKDA">
    <property type="taxonomic scope" value="Eukaryota"/>
</dbReference>
<dbReference type="FunCoup" id="Q20322">
    <property type="interactions" value="2"/>
</dbReference>
<dbReference type="RefSeq" id="NP_501161.2">
    <property type="nucleotide sequence ID" value="NM_068760.2"/>
</dbReference>
<evidence type="ECO:0000256" key="1">
    <source>
        <dbReference type="SAM" id="MobiDB-lite"/>
    </source>
</evidence>
<dbReference type="ExpressionAtlas" id="Q20322">
    <property type="expression patterns" value="baseline and differential"/>
</dbReference>
<proteinExistence type="evidence at protein level"/>